<evidence type="ECO:0000256" key="1">
    <source>
        <dbReference type="ARBA" id="ARBA00008754"/>
    </source>
</evidence>
<evidence type="ECO:0000313" key="5">
    <source>
        <dbReference type="EMBL" id="MCW3473962.1"/>
    </source>
</evidence>
<evidence type="ECO:0000256" key="2">
    <source>
        <dbReference type="ARBA" id="ARBA00023235"/>
    </source>
</evidence>
<evidence type="ECO:0000256" key="3">
    <source>
        <dbReference type="PIRSR" id="PIRSR005384-1"/>
    </source>
</evidence>
<dbReference type="InterPro" id="IPR004785">
    <property type="entry name" value="RpiB"/>
</dbReference>
<dbReference type="Pfam" id="PF02502">
    <property type="entry name" value="LacAB_rpiB"/>
    <property type="match status" value="1"/>
</dbReference>
<dbReference type="InterPro" id="IPR003500">
    <property type="entry name" value="RpiB_LacA_LacB"/>
</dbReference>
<reference evidence="5" key="1">
    <citation type="submission" date="2022-09" db="EMBL/GenBank/DDBJ databases">
        <title>Rhodovastum sp. nov. RN2-1 isolated from soil in Seongnam, South Korea.</title>
        <authorList>
            <person name="Le N.T."/>
        </authorList>
    </citation>
    <scope>NUCLEOTIDE SEQUENCE</scope>
    <source>
        <strain evidence="5">RN2-1</strain>
    </source>
</reference>
<feature type="binding site" evidence="4">
    <location>
        <position position="114"/>
    </location>
    <ligand>
        <name>D-ribulose 5-phosphate</name>
        <dbReference type="ChEBI" id="CHEBI:58121"/>
    </ligand>
</feature>
<feature type="binding site" evidence="4">
    <location>
        <begin position="71"/>
        <end position="75"/>
    </location>
    <ligand>
        <name>D-ribulose 5-phosphate</name>
        <dbReference type="ChEBI" id="CHEBI:58121"/>
    </ligand>
</feature>
<dbReference type="PIRSF" id="PIRSF005384">
    <property type="entry name" value="RpiB_LacA_B"/>
    <property type="match status" value="1"/>
</dbReference>
<dbReference type="EC" id="5.3.1.6" evidence="5"/>
<proteinExistence type="inferred from homology"/>
<dbReference type="NCBIfam" id="TIGR01120">
    <property type="entry name" value="rpiB"/>
    <property type="match status" value="1"/>
</dbReference>
<comment type="caution">
    <text evidence="5">The sequence shown here is derived from an EMBL/GenBank/DDBJ whole genome shotgun (WGS) entry which is preliminary data.</text>
</comment>
<dbReference type="NCBIfam" id="TIGR00689">
    <property type="entry name" value="rpiB_lacA_lacB"/>
    <property type="match status" value="1"/>
</dbReference>
<name>A0AA41YKN6_9PROT</name>
<dbReference type="GO" id="GO:0004751">
    <property type="term" value="F:ribose-5-phosphate isomerase activity"/>
    <property type="evidence" value="ECO:0007669"/>
    <property type="project" value="UniProtKB-EC"/>
</dbReference>
<sequence>MDSIAIPVAIGCDHGGFPLKAALVAALRQAGHGVLDMGTHSADRVDYPDQAHAVCRAVQDGRARLGVLICGSGVGMSIAANRHPGIRCALVSEPTTARLCRAHNDANVIAMGARLIGEAAAVDILHAFLATPYEGGRHDQRLAKLTPA</sequence>
<dbReference type="NCBIfam" id="NF004051">
    <property type="entry name" value="PRK05571.1"/>
    <property type="match status" value="1"/>
</dbReference>
<keyword evidence="2 5" id="KW-0413">Isomerase</keyword>
<dbReference type="PANTHER" id="PTHR30345">
    <property type="entry name" value="RIBOSE-5-PHOSPHATE ISOMERASE B"/>
    <property type="match status" value="1"/>
</dbReference>
<dbReference type="InterPro" id="IPR036569">
    <property type="entry name" value="RpiB_LacA_LacB_sf"/>
</dbReference>
<feature type="active site" description="Proton acceptor" evidence="3">
    <location>
        <position position="70"/>
    </location>
</feature>
<dbReference type="RefSeq" id="WP_264712584.1">
    <property type="nucleotide sequence ID" value="NZ_JAPDNT010000002.1"/>
</dbReference>
<reference evidence="5" key="2">
    <citation type="submission" date="2022-10" db="EMBL/GenBank/DDBJ databases">
        <authorList>
            <person name="Trinh H.N."/>
        </authorList>
    </citation>
    <scope>NUCLEOTIDE SEQUENCE</scope>
    <source>
        <strain evidence="5">RN2-1</strain>
    </source>
</reference>
<gene>
    <name evidence="5" type="primary">rpiB</name>
    <name evidence="5" type="ORF">OL599_05175</name>
</gene>
<organism evidence="5 6">
    <name type="scientific">Limobrevibacterium gyesilva</name>
    <dbReference type="NCBI Taxonomy" id="2991712"/>
    <lineage>
        <taxon>Bacteria</taxon>
        <taxon>Pseudomonadati</taxon>
        <taxon>Pseudomonadota</taxon>
        <taxon>Alphaproteobacteria</taxon>
        <taxon>Acetobacterales</taxon>
        <taxon>Acetobacteraceae</taxon>
        <taxon>Limobrevibacterium</taxon>
    </lineage>
</organism>
<feature type="binding site" evidence="4">
    <location>
        <position position="104"/>
    </location>
    <ligand>
        <name>D-ribulose 5-phosphate</name>
        <dbReference type="ChEBI" id="CHEBI:58121"/>
    </ligand>
</feature>
<evidence type="ECO:0000256" key="4">
    <source>
        <dbReference type="PIRSR" id="PIRSR005384-2"/>
    </source>
</evidence>
<dbReference type="Gene3D" id="3.40.1400.10">
    <property type="entry name" value="Sugar-phosphate isomerase, RpiB/LacA/LacB"/>
    <property type="match status" value="1"/>
</dbReference>
<dbReference type="GO" id="GO:0005975">
    <property type="term" value="P:carbohydrate metabolic process"/>
    <property type="evidence" value="ECO:0007669"/>
    <property type="project" value="InterPro"/>
</dbReference>
<dbReference type="PANTHER" id="PTHR30345:SF0">
    <property type="entry name" value="DNA DAMAGE-REPAIR_TOLERATION PROTEIN DRT102"/>
    <property type="match status" value="1"/>
</dbReference>
<dbReference type="AlphaFoldDB" id="A0AA41YKN6"/>
<comment type="similarity">
    <text evidence="1">Belongs to the LacAB/RpiB family.</text>
</comment>
<dbReference type="Proteomes" id="UP001165679">
    <property type="component" value="Unassembled WGS sequence"/>
</dbReference>
<feature type="binding site" evidence="4">
    <location>
        <position position="141"/>
    </location>
    <ligand>
        <name>D-ribulose 5-phosphate</name>
        <dbReference type="ChEBI" id="CHEBI:58121"/>
    </ligand>
</feature>
<feature type="active site" description="Proton donor" evidence="3">
    <location>
        <position position="103"/>
    </location>
</feature>
<protein>
    <submittedName>
        <fullName evidence="5">Ribose 5-phosphate isomerase B</fullName>
        <ecNumber evidence="5">5.3.1.6</ecNumber>
    </submittedName>
</protein>
<keyword evidence="6" id="KW-1185">Reference proteome</keyword>
<accession>A0AA41YKN6</accession>
<dbReference type="EMBL" id="JAPDNT010000002">
    <property type="protein sequence ID" value="MCW3473962.1"/>
    <property type="molecule type" value="Genomic_DNA"/>
</dbReference>
<evidence type="ECO:0000313" key="6">
    <source>
        <dbReference type="Proteomes" id="UP001165679"/>
    </source>
</evidence>
<feature type="binding site" evidence="4">
    <location>
        <begin position="13"/>
        <end position="14"/>
    </location>
    <ligand>
        <name>D-ribulose 5-phosphate</name>
        <dbReference type="ChEBI" id="CHEBI:58121"/>
    </ligand>
</feature>
<dbReference type="SUPFAM" id="SSF89623">
    <property type="entry name" value="Ribose/Galactose isomerase RpiB/AlsB"/>
    <property type="match status" value="1"/>
</dbReference>
<feature type="binding site" evidence="4">
    <location>
        <position position="137"/>
    </location>
    <ligand>
        <name>D-ribulose 5-phosphate</name>
        <dbReference type="ChEBI" id="CHEBI:58121"/>
    </ligand>
</feature>